<evidence type="ECO:0000313" key="1">
    <source>
        <dbReference type="EMBL" id="GJT14231.1"/>
    </source>
</evidence>
<keyword evidence="2" id="KW-1185">Reference proteome</keyword>
<gene>
    <name evidence="1" type="ORF">Tco_0861273</name>
</gene>
<reference evidence="1" key="1">
    <citation type="journal article" date="2022" name="Int. J. Mol. Sci.">
        <title>Draft Genome of Tanacetum Coccineum: Genomic Comparison of Closely Related Tanacetum-Family Plants.</title>
        <authorList>
            <person name="Yamashiro T."/>
            <person name="Shiraishi A."/>
            <person name="Nakayama K."/>
            <person name="Satake H."/>
        </authorList>
    </citation>
    <scope>NUCLEOTIDE SEQUENCE</scope>
</reference>
<organism evidence="1 2">
    <name type="scientific">Tanacetum coccineum</name>
    <dbReference type="NCBI Taxonomy" id="301880"/>
    <lineage>
        <taxon>Eukaryota</taxon>
        <taxon>Viridiplantae</taxon>
        <taxon>Streptophyta</taxon>
        <taxon>Embryophyta</taxon>
        <taxon>Tracheophyta</taxon>
        <taxon>Spermatophyta</taxon>
        <taxon>Magnoliopsida</taxon>
        <taxon>eudicotyledons</taxon>
        <taxon>Gunneridae</taxon>
        <taxon>Pentapetalae</taxon>
        <taxon>asterids</taxon>
        <taxon>campanulids</taxon>
        <taxon>Asterales</taxon>
        <taxon>Asteraceae</taxon>
        <taxon>Asteroideae</taxon>
        <taxon>Anthemideae</taxon>
        <taxon>Anthemidinae</taxon>
        <taxon>Tanacetum</taxon>
    </lineage>
</organism>
<feature type="non-terminal residue" evidence="1">
    <location>
        <position position="186"/>
    </location>
</feature>
<sequence>MVITLAVVPVSEITRNTYLRLPASEMKQMICILGERRDVISLEREASRACCRGDPVTFMNVEEWGIFLVTVPMFRRTNVAGGVQNRPAEDGRVHVVEPRAREALKEKRREEEKAEAILIYRATEKQFIYNRSATAAARSALERLKPLAADSVAALILSAASYAPPFFSLPHMGRKLQEHTDGIADV</sequence>
<name>A0ABQ5BHS9_9ASTR</name>
<comment type="caution">
    <text evidence="1">The sequence shown here is derived from an EMBL/GenBank/DDBJ whole genome shotgun (WGS) entry which is preliminary data.</text>
</comment>
<proteinExistence type="predicted"/>
<evidence type="ECO:0000313" key="2">
    <source>
        <dbReference type="Proteomes" id="UP001151760"/>
    </source>
</evidence>
<reference evidence="1" key="2">
    <citation type="submission" date="2022-01" db="EMBL/GenBank/DDBJ databases">
        <authorList>
            <person name="Yamashiro T."/>
            <person name="Shiraishi A."/>
            <person name="Satake H."/>
            <person name="Nakayama K."/>
        </authorList>
    </citation>
    <scope>NUCLEOTIDE SEQUENCE</scope>
</reference>
<dbReference type="Proteomes" id="UP001151760">
    <property type="component" value="Unassembled WGS sequence"/>
</dbReference>
<protein>
    <submittedName>
        <fullName evidence="1">Uncharacterized protein</fullName>
    </submittedName>
</protein>
<accession>A0ABQ5BHS9</accession>
<dbReference type="EMBL" id="BQNB010013296">
    <property type="protein sequence ID" value="GJT14231.1"/>
    <property type="molecule type" value="Genomic_DNA"/>
</dbReference>